<sequence length="183" mass="18113">MIRALKGIVGSLVVASVLPAGPAAAAGAVSNATARIVSLDPADLANGAVEIVLADKAAKPGAVAVRAANTVTARGGADVDPDASRPGALAPAGGGPVTITVEPARRGDADRALVPVAMEVRGRVDATSTDGASLTVRVRAAEDRRPVVVGATFVVPAGAEPGVYRAELTVDRSAPEPKLVGFE</sequence>
<feature type="chain" id="PRO_5011495090" evidence="1">
    <location>
        <begin position="26"/>
        <end position="183"/>
    </location>
</feature>
<keyword evidence="1" id="KW-0732">Signal</keyword>
<evidence type="ECO:0000256" key="1">
    <source>
        <dbReference type="SAM" id="SignalP"/>
    </source>
</evidence>
<keyword evidence="3" id="KW-1185">Reference proteome</keyword>
<feature type="signal peptide" evidence="1">
    <location>
        <begin position="1"/>
        <end position="25"/>
    </location>
</feature>
<dbReference type="AlphaFoldDB" id="A0A1G7S614"/>
<proteinExistence type="predicted"/>
<dbReference type="EMBL" id="FNCE01000006">
    <property type="protein sequence ID" value="SDG18465.1"/>
    <property type="molecule type" value="Genomic_DNA"/>
</dbReference>
<reference evidence="2 3" key="1">
    <citation type="submission" date="2016-10" db="EMBL/GenBank/DDBJ databases">
        <authorList>
            <person name="de Groot N.N."/>
        </authorList>
    </citation>
    <scope>NUCLEOTIDE SEQUENCE [LARGE SCALE GENOMIC DNA]</scope>
    <source>
        <strain evidence="2 3">DSM 25584</strain>
    </source>
</reference>
<protein>
    <submittedName>
        <fullName evidence="2">Uncharacterized protein</fullName>
    </submittedName>
</protein>
<dbReference type="Proteomes" id="UP000199415">
    <property type="component" value="Unassembled WGS sequence"/>
</dbReference>
<organism evidence="2 3">
    <name type="scientific">Limimonas halophila</name>
    <dbReference type="NCBI Taxonomy" id="1082479"/>
    <lineage>
        <taxon>Bacteria</taxon>
        <taxon>Pseudomonadati</taxon>
        <taxon>Pseudomonadota</taxon>
        <taxon>Alphaproteobacteria</taxon>
        <taxon>Rhodospirillales</taxon>
        <taxon>Rhodovibrionaceae</taxon>
        <taxon>Limimonas</taxon>
    </lineage>
</organism>
<evidence type="ECO:0000313" key="3">
    <source>
        <dbReference type="Proteomes" id="UP000199415"/>
    </source>
</evidence>
<name>A0A1G7S614_9PROT</name>
<gene>
    <name evidence="2" type="ORF">SAMN05216241_106136</name>
</gene>
<evidence type="ECO:0000313" key="2">
    <source>
        <dbReference type="EMBL" id="SDG18465.1"/>
    </source>
</evidence>
<accession>A0A1G7S614</accession>